<comment type="caution">
    <text evidence="1">The sequence shown here is derived from an EMBL/GenBank/DDBJ whole genome shotgun (WGS) entry which is preliminary data.</text>
</comment>
<evidence type="ECO:0000313" key="1">
    <source>
        <dbReference type="EMBL" id="KAF4082853.1"/>
    </source>
</evidence>
<sequence length="79" mass="9061">MRHVYSGLVEPRRLRVVRLCLFWFGVFLRAPPPSTHPSPRTGSSFVLFSRAFWIQPENKQGTLIGEGFSFACMSCNKTR</sequence>
<name>A0A7J6AJ54_AMEME</name>
<proteinExistence type="predicted"/>
<organism evidence="1 2">
    <name type="scientific">Ameiurus melas</name>
    <name type="common">Black bullhead</name>
    <name type="synonym">Silurus melas</name>
    <dbReference type="NCBI Taxonomy" id="219545"/>
    <lineage>
        <taxon>Eukaryota</taxon>
        <taxon>Metazoa</taxon>
        <taxon>Chordata</taxon>
        <taxon>Craniata</taxon>
        <taxon>Vertebrata</taxon>
        <taxon>Euteleostomi</taxon>
        <taxon>Actinopterygii</taxon>
        <taxon>Neopterygii</taxon>
        <taxon>Teleostei</taxon>
        <taxon>Ostariophysi</taxon>
        <taxon>Siluriformes</taxon>
        <taxon>Ictaluridae</taxon>
        <taxon>Ameiurus</taxon>
    </lineage>
</organism>
<dbReference type="EMBL" id="JAAGNN010000011">
    <property type="protein sequence ID" value="KAF4082853.1"/>
    <property type="molecule type" value="Genomic_DNA"/>
</dbReference>
<reference evidence="1 2" key="1">
    <citation type="submission" date="2020-02" db="EMBL/GenBank/DDBJ databases">
        <title>A chromosome-scale genome assembly of the black bullhead catfish (Ameiurus melas).</title>
        <authorList>
            <person name="Wen M."/>
            <person name="Zham M."/>
            <person name="Cabau C."/>
            <person name="Klopp C."/>
            <person name="Donnadieu C."/>
            <person name="Roques C."/>
            <person name="Bouchez O."/>
            <person name="Lampietro C."/>
            <person name="Jouanno E."/>
            <person name="Herpin A."/>
            <person name="Louis A."/>
            <person name="Berthelot C."/>
            <person name="Parey E."/>
            <person name="Roest-Crollius H."/>
            <person name="Braasch I."/>
            <person name="Postlethwait J."/>
            <person name="Robinson-Rechavi M."/>
            <person name="Echchiki A."/>
            <person name="Begum T."/>
            <person name="Montfort J."/>
            <person name="Schartl M."/>
            <person name="Bobe J."/>
            <person name="Guiguen Y."/>
        </authorList>
    </citation>
    <scope>NUCLEOTIDE SEQUENCE [LARGE SCALE GENOMIC DNA]</scope>
    <source>
        <strain evidence="1">M_S1</strain>
        <tissue evidence="1">Blood</tissue>
    </source>
</reference>
<protein>
    <submittedName>
        <fullName evidence="1">Uncharacterized protein</fullName>
    </submittedName>
</protein>
<dbReference type="AlphaFoldDB" id="A0A7J6AJ54"/>
<evidence type="ECO:0000313" key="2">
    <source>
        <dbReference type="Proteomes" id="UP000593565"/>
    </source>
</evidence>
<gene>
    <name evidence="1" type="ORF">AMELA_G00133250</name>
</gene>
<accession>A0A7J6AJ54</accession>
<dbReference type="Proteomes" id="UP000593565">
    <property type="component" value="Unassembled WGS sequence"/>
</dbReference>
<keyword evidence="2" id="KW-1185">Reference proteome</keyword>